<dbReference type="InterPro" id="IPR011549">
    <property type="entry name" value="RibD_C"/>
</dbReference>
<dbReference type="InterPro" id="IPR002734">
    <property type="entry name" value="RibDG_C"/>
</dbReference>
<dbReference type="InterPro" id="IPR050765">
    <property type="entry name" value="Riboflavin_Biosynth_HTPR"/>
</dbReference>
<feature type="domain" description="CMP/dCMP-type deaminase" evidence="16">
    <location>
        <begin position="7"/>
        <end position="120"/>
    </location>
</feature>
<dbReference type="CDD" id="cd01284">
    <property type="entry name" value="Riboflavin_deaminase-reductase"/>
    <property type="match status" value="1"/>
</dbReference>
<dbReference type="GO" id="GO:0050661">
    <property type="term" value="F:NADP binding"/>
    <property type="evidence" value="ECO:0007669"/>
    <property type="project" value="InterPro"/>
</dbReference>
<dbReference type="InterPro" id="IPR004794">
    <property type="entry name" value="Eubact_RibD"/>
</dbReference>
<dbReference type="EC" id="1.1.1.193" evidence="12"/>
<dbReference type="PROSITE" id="PS51747">
    <property type="entry name" value="CYT_DCMP_DEAMINASES_2"/>
    <property type="match status" value="1"/>
</dbReference>
<dbReference type="NCBIfam" id="TIGR00326">
    <property type="entry name" value="eubact_ribD"/>
    <property type="match status" value="1"/>
</dbReference>
<comment type="pathway">
    <text evidence="2 12">Cofactor biosynthesis; riboflavin biosynthesis; 5-amino-6-(D-ribitylamino)uracil from GTP: step 2/4.</text>
</comment>
<dbReference type="GO" id="GO:0008703">
    <property type="term" value="F:5-amino-6-(5-phosphoribosylamino)uracil reductase activity"/>
    <property type="evidence" value="ECO:0007669"/>
    <property type="project" value="UniProtKB-EC"/>
</dbReference>
<dbReference type="Proteomes" id="UP000298636">
    <property type="component" value="Chromosome"/>
</dbReference>
<dbReference type="InterPro" id="IPR024072">
    <property type="entry name" value="DHFR-like_dom_sf"/>
</dbReference>
<feature type="binding site" evidence="15">
    <location>
        <position position="81"/>
    </location>
    <ligand>
        <name>Zn(2+)</name>
        <dbReference type="ChEBI" id="CHEBI:29105"/>
        <note>catalytic</note>
    </ligand>
</feature>
<dbReference type="InterPro" id="IPR016193">
    <property type="entry name" value="Cytidine_deaminase-like"/>
</dbReference>
<evidence type="ECO:0000259" key="16">
    <source>
        <dbReference type="PROSITE" id="PS51747"/>
    </source>
</evidence>
<comment type="similarity">
    <text evidence="5 12">In the C-terminal section; belongs to the HTP reductase family.</text>
</comment>
<keyword evidence="11" id="KW-0511">Multifunctional enzyme</keyword>
<evidence type="ECO:0000256" key="10">
    <source>
        <dbReference type="ARBA" id="ARBA00023002"/>
    </source>
</evidence>
<comment type="cofactor">
    <cofactor evidence="12 15">
        <name>Zn(2+)</name>
        <dbReference type="ChEBI" id="CHEBI:29105"/>
    </cofactor>
    <text evidence="12 15">Binds 1 zinc ion.</text>
</comment>
<feature type="binding site" evidence="14">
    <location>
        <position position="210"/>
    </location>
    <ligand>
        <name>substrate</name>
    </ligand>
</feature>
<dbReference type="NCBIfam" id="TIGR00227">
    <property type="entry name" value="ribD_Cterm"/>
    <property type="match status" value="1"/>
</dbReference>
<evidence type="ECO:0000313" key="17">
    <source>
        <dbReference type="EMBL" id="QCI26441.1"/>
    </source>
</evidence>
<protein>
    <recommendedName>
        <fullName evidence="12">Riboflavin biosynthesis protein RibD</fullName>
    </recommendedName>
    <domain>
        <recommendedName>
            <fullName evidence="12">Diaminohydroxyphosphoribosylaminopyrimidine deaminase</fullName>
            <shortName evidence="12">DRAP deaminase</shortName>
            <ecNumber evidence="12">3.5.4.26</ecNumber>
        </recommendedName>
        <alternativeName>
            <fullName evidence="12">Riboflavin-specific deaminase</fullName>
        </alternativeName>
    </domain>
    <domain>
        <recommendedName>
            <fullName evidence="12">5-amino-6-(5-phosphoribosylamino)uracil reductase</fullName>
            <ecNumber evidence="12">1.1.1.193</ecNumber>
        </recommendedName>
        <alternativeName>
            <fullName evidence="12">HTP reductase</fullName>
        </alternativeName>
    </domain>
</protein>
<dbReference type="SUPFAM" id="SSF53927">
    <property type="entry name" value="Cytidine deaminase-like"/>
    <property type="match status" value="1"/>
</dbReference>
<keyword evidence="10 12" id="KW-0560">Oxidoreductase</keyword>
<dbReference type="GO" id="GO:0009231">
    <property type="term" value="P:riboflavin biosynthetic process"/>
    <property type="evidence" value="ECO:0007669"/>
    <property type="project" value="UniProtKB-UniPathway"/>
</dbReference>
<feature type="binding site" evidence="14">
    <location>
        <position position="297"/>
    </location>
    <ligand>
        <name>substrate</name>
    </ligand>
</feature>
<evidence type="ECO:0000313" key="18">
    <source>
        <dbReference type="Proteomes" id="UP000298636"/>
    </source>
</evidence>
<feature type="binding site" evidence="14">
    <location>
        <position position="190"/>
    </location>
    <ligand>
        <name>substrate</name>
    </ligand>
</feature>
<feature type="binding site" evidence="14">
    <location>
        <position position="213"/>
    </location>
    <ligand>
        <name>substrate</name>
    </ligand>
</feature>
<feature type="binding site" evidence="15">
    <location>
        <position position="56"/>
    </location>
    <ligand>
        <name>Zn(2+)</name>
        <dbReference type="ChEBI" id="CHEBI:29105"/>
        <note>catalytic</note>
    </ligand>
</feature>
<feature type="binding site" evidence="14">
    <location>
        <position position="206"/>
    </location>
    <ligand>
        <name>substrate</name>
    </ligand>
</feature>
<dbReference type="OrthoDB" id="9800865at2"/>
<gene>
    <name evidence="17" type="primary">ribD</name>
    <name evidence="17" type="ORF">D9V79_01395</name>
</gene>
<dbReference type="InterPro" id="IPR016192">
    <property type="entry name" value="APOBEC/CMP_deaminase_Zn-bd"/>
</dbReference>
<keyword evidence="9 12" id="KW-0521">NADP</keyword>
<evidence type="ECO:0000256" key="12">
    <source>
        <dbReference type="PIRNR" id="PIRNR006769"/>
    </source>
</evidence>
<feature type="binding site" evidence="15">
    <location>
        <position position="90"/>
    </location>
    <ligand>
        <name>Zn(2+)</name>
        <dbReference type="ChEBI" id="CHEBI:29105"/>
        <note>catalytic</note>
    </ligand>
</feature>
<dbReference type="EC" id="3.5.4.26" evidence="12"/>
<dbReference type="EMBL" id="CP032998">
    <property type="protein sequence ID" value="QCI26441.1"/>
    <property type="molecule type" value="Genomic_DNA"/>
</dbReference>
<sequence length="370" mass="42401">MRDINKQTDIFYMKKAIQLAKKGQYTTQSNPNVGCIIVKNNKIIGIGWHIKPNTNHAEINALNMAGNLAYQGTAYISLEPCSHFGKTPPCCYALVQSGITRIVISALDPNPCISGNGIKYLKKSNIKITTGILLKQSKKINYGFFKRMQTNIPWIQIKMATSIDGKIAMHNGESKWITSPKSIQDVHKFRLLSTAILSTSQTIMIDNPLLTARPQQKNKMNYPQPIRIIIDSKNKIQPYHKFINELSTIWLIRIKKDNNFWPNHVKQIILPPYKNKINLIKLFNYLGQKNINAIWIECGAILFSKLLYLNIIDELIIYIAPKMLGHLSKPLYIMNKKIRLHETLQLKFKTIKFIGSDLRIILTPYKKINT</sequence>
<feature type="binding site" evidence="14">
    <location>
        <position position="202"/>
    </location>
    <ligand>
        <name>NADP(+)</name>
        <dbReference type="ChEBI" id="CHEBI:58349"/>
    </ligand>
</feature>
<dbReference type="PANTHER" id="PTHR38011">
    <property type="entry name" value="DIHYDROFOLATE REDUCTASE FAMILY PROTEIN (AFU_ORTHOLOGUE AFUA_8G06820)"/>
    <property type="match status" value="1"/>
</dbReference>
<evidence type="ECO:0000256" key="13">
    <source>
        <dbReference type="PIRSR" id="PIRSR006769-1"/>
    </source>
</evidence>
<comment type="catalytic activity">
    <reaction evidence="12">
        <text>5-amino-6-(5-phospho-D-ribitylamino)uracil + NADP(+) = 5-amino-6-(5-phospho-D-ribosylamino)uracil + NADPH + H(+)</text>
        <dbReference type="Rhea" id="RHEA:17845"/>
        <dbReference type="ChEBI" id="CHEBI:15378"/>
        <dbReference type="ChEBI" id="CHEBI:57783"/>
        <dbReference type="ChEBI" id="CHEBI:58349"/>
        <dbReference type="ChEBI" id="CHEBI:58421"/>
        <dbReference type="ChEBI" id="CHEBI:58453"/>
        <dbReference type="EC" id="1.1.1.193"/>
    </reaction>
</comment>
<evidence type="ECO:0000256" key="5">
    <source>
        <dbReference type="ARBA" id="ARBA00007417"/>
    </source>
</evidence>
<feature type="binding site" evidence="14">
    <location>
        <position position="176"/>
    </location>
    <ligand>
        <name>NADP(+)</name>
        <dbReference type="ChEBI" id="CHEBI:58349"/>
    </ligand>
</feature>
<evidence type="ECO:0000256" key="2">
    <source>
        <dbReference type="ARBA" id="ARBA00004882"/>
    </source>
</evidence>
<accession>A0A4D6YJ27</accession>
<dbReference type="GO" id="GO:0008270">
    <property type="term" value="F:zinc ion binding"/>
    <property type="evidence" value="ECO:0007669"/>
    <property type="project" value="InterPro"/>
</dbReference>
<dbReference type="Gene3D" id="3.40.140.10">
    <property type="entry name" value="Cytidine Deaminase, domain 2"/>
    <property type="match status" value="1"/>
</dbReference>
<comment type="function">
    <text evidence="1 12">Converts 2,5-diamino-6-(ribosylamino)-4(3h)-pyrimidinone 5'-phosphate into 5-amino-6-(ribosylamino)-2,4(1h,3h)-pyrimidinedione 5'-phosphate.</text>
</comment>
<dbReference type="Pfam" id="PF00383">
    <property type="entry name" value="dCMP_cyt_deam_1"/>
    <property type="match status" value="1"/>
</dbReference>
<keyword evidence="8 12" id="KW-0862">Zinc</keyword>
<dbReference type="UniPathway" id="UPA00275">
    <property type="reaction ID" value="UER00401"/>
</dbReference>
<evidence type="ECO:0000256" key="11">
    <source>
        <dbReference type="ARBA" id="ARBA00023268"/>
    </source>
</evidence>
<keyword evidence="6 12" id="KW-0686">Riboflavin biosynthesis</keyword>
<dbReference type="RefSeq" id="WP_158351952.1">
    <property type="nucleotide sequence ID" value="NZ_CP032998.1"/>
</dbReference>
<evidence type="ECO:0000256" key="6">
    <source>
        <dbReference type="ARBA" id="ARBA00022619"/>
    </source>
</evidence>
<feature type="binding site" evidence="14">
    <location>
        <position position="232"/>
    </location>
    <ligand>
        <name>NADP(+)</name>
        <dbReference type="ChEBI" id="CHEBI:58349"/>
    </ligand>
</feature>
<evidence type="ECO:0000256" key="15">
    <source>
        <dbReference type="PIRSR" id="PIRSR006769-3"/>
    </source>
</evidence>
<keyword evidence="12 17" id="KW-0378">Hydrolase</keyword>
<dbReference type="Gene3D" id="3.40.430.10">
    <property type="entry name" value="Dihydrofolate Reductase, subunit A"/>
    <property type="match status" value="1"/>
</dbReference>
<dbReference type="PIRSF" id="PIRSF006769">
    <property type="entry name" value="RibD"/>
    <property type="match status" value="1"/>
</dbReference>
<dbReference type="GO" id="GO:0008835">
    <property type="term" value="F:diaminohydroxyphosphoribosylaminopyrimidine deaminase activity"/>
    <property type="evidence" value="ECO:0007669"/>
    <property type="project" value="UniProtKB-EC"/>
</dbReference>
<dbReference type="PANTHER" id="PTHR38011:SF7">
    <property type="entry name" value="2,5-DIAMINO-6-RIBOSYLAMINO-4(3H)-PYRIMIDINONE 5'-PHOSPHATE REDUCTASE"/>
    <property type="match status" value="1"/>
</dbReference>
<comment type="similarity">
    <text evidence="4 12">In the N-terminal section; belongs to the cytidine and deoxycytidylate deaminase family.</text>
</comment>
<evidence type="ECO:0000256" key="3">
    <source>
        <dbReference type="ARBA" id="ARBA00004910"/>
    </source>
</evidence>
<proteinExistence type="inferred from homology"/>
<evidence type="ECO:0000256" key="9">
    <source>
        <dbReference type="ARBA" id="ARBA00022857"/>
    </source>
</evidence>
<reference evidence="17 18" key="1">
    <citation type="submission" date="2018-10" db="EMBL/GenBank/DDBJ databases">
        <title>Comparative functional genomics of the obligate endosymbiont Buchnera aphidicola.</title>
        <authorList>
            <person name="Chong R.A."/>
        </authorList>
    </citation>
    <scope>NUCLEOTIDE SEQUENCE [LARGE SCALE GENOMIC DNA]</scope>
    <source>
        <strain evidence="17 18">Ssp</strain>
    </source>
</reference>
<keyword evidence="7 12" id="KW-0479">Metal-binding</keyword>
<dbReference type="AlphaFoldDB" id="A0A4D6YJ27"/>
<dbReference type="InterPro" id="IPR002125">
    <property type="entry name" value="CMP_dCMP_dom"/>
</dbReference>
<evidence type="ECO:0000256" key="4">
    <source>
        <dbReference type="ARBA" id="ARBA00005259"/>
    </source>
</evidence>
<evidence type="ECO:0000256" key="7">
    <source>
        <dbReference type="ARBA" id="ARBA00022723"/>
    </source>
</evidence>
<dbReference type="Pfam" id="PF01872">
    <property type="entry name" value="RibD_C"/>
    <property type="match status" value="1"/>
</dbReference>
<evidence type="ECO:0000256" key="14">
    <source>
        <dbReference type="PIRSR" id="PIRSR006769-2"/>
    </source>
</evidence>
<feature type="active site" description="Proton donor" evidence="13">
    <location>
        <position position="58"/>
    </location>
</feature>
<feature type="binding site" evidence="14">
    <location>
        <position position="174"/>
    </location>
    <ligand>
        <name>substrate</name>
    </ligand>
</feature>
<dbReference type="SUPFAM" id="SSF53597">
    <property type="entry name" value="Dihydrofolate reductase-like"/>
    <property type="match status" value="1"/>
</dbReference>
<evidence type="ECO:0000256" key="8">
    <source>
        <dbReference type="ARBA" id="ARBA00022833"/>
    </source>
</evidence>
<keyword evidence="18" id="KW-1185">Reference proteome</keyword>
<comment type="catalytic activity">
    <reaction evidence="12">
        <text>2,5-diamino-6-hydroxy-4-(5-phosphoribosylamino)-pyrimidine + H2O + H(+) = 5-amino-6-(5-phospho-D-ribosylamino)uracil + NH4(+)</text>
        <dbReference type="Rhea" id="RHEA:21868"/>
        <dbReference type="ChEBI" id="CHEBI:15377"/>
        <dbReference type="ChEBI" id="CHEBI:15378"/>
        <dbReference type="ChEBI" id="CHEBI:28938"/>
        <dbReference type="ChEBI" id="CHEBI:58453"/>
        <dbReference type="ChEBI" id="CHEBI:58614"/>
        <dbReference type="EC" id="3.5.4.26"/>
    </reaction>
</comment>
<dbReference type="PROSITE" id="PS00903">
    <property type="entry name" value="CYT_DCMP_DEAMINASES_1"/>
    <property type="match status" value="1"/>
</dbReference>
<organism evidence="17 18">
    <name type="scientific">Buchnera aphidicola</name>
    <name type="common">Stegophylla sp.</name>
    <dbReference type="NCBI Taxonomy" id="2315800"/>
    <lineage>
        <taxon>Bacteria</taxon>
        <taxon>Pseudomonadati</taxon>
        <taxon>Pseudomonadota</taxon>
        <taxon>Gammaproteobacteria</taxon>
        <taxon>Enterobacterales</taxon>
        <taxon>Erwiniaceae</taxon>
        <taxon>Buchnera</taxon>
    </lineage>
</organism>
<comment type="pathway">
    <text evidence="3 12">Cofactor biosynthesis; riboflavin biosynthesis; 5-amino-6-(D-ribitylamino)uracil from GTP: step 3/4.</text>
</comment>
<name>A0A4D6YJ27_9GAMM</name>
<evidence type="ECO:0000256" key="1">
    <source>
        <dbReference type="ARBA" id="ARBA00002151"/>
    </source>
</evidence>
<feature type="binding site" evidence="14">
    <location>
        <position position="160"/>
    </location>
    <ligand>
        <name>NADP(+)</name>
        <dbReference type="ChEBI" id="CHEBI:58349"/>
    </ligand>
</feature>